<evidence type="ECO:0000313" key="2">
    <source>
        <dbReference type="Proteomes" id="UP000830768"/>
    </source>
</evidence>
<dbReference type="EMBL" id="CP090032">
    <property type="protein sequence ID" value="UPK92485.1"/>
    <property type="molecule type" value="Genomic_DNA"/>
</dbReference>
<keyword evidence="2" id="KW-1185">Reference proteome</keyword>
<protein>
    <submittedName>
        <fullName evidence="1">Uncharacterized protein</fullName>
    </submittedName>
</protein>
<sequence length="328" mass="35881">MNPNIKVQEGDLGDYDILEKQASIASIVISKSPLSRYGDSTLTQDPPPDCGPDLFHNNSISALLRGLSSQTNRSVFYIGTTGAARVWDESGALNSRVWDDVNDIDEILSLATTHAETDTLVLSSNTANLRTALISPGYVIGVSPSKSHPLPSSYPDLFRVLRQLGTGFFIGEGNARISLVETGLLAALYVRLVGDALQRISRADVQDNNTSAWGPQAYYFAANTEYSIRDFIQIAFQAMRAQGGSVLTISDEMKSVSREEVVKLVEERINDSPYADVWADFIAKMYSVNMRVKGTRAEKMLGFKWEGNDGVAESVRSYLNTNFSGGDI</sequence>
<name>A0ACD3YUB6_FUSSC</name>
<organism evidence="1 2">
    <name type="scientific">Fusarium solani subsp. cucurbitae</name>
    <name type="common">Neocosmosporum cucurbitae</name>
    <dbReference type="NCBI Taxonomy" id="2747967"/>
    <lineage>
        <taxon>Eukaryota</taxon>
        <taxon>Fungi</taxon>
        <taxon>Dikarya</taxon>
        <taxon>Ascomycota</taxon>
        <taxon>Pezizomycotina</taxon>
        <taxon>Sordariomycetes</taxon>
        <taxon>Hypocreomycetidae</taxon>
        <taxon>Hypocreales</taxon>
        <taxon>Nectriaceae</taxon>
        <taxon>Fusarium</taxon>
        <taxon>Fusarium solani species complex</taxon>
    </lineage>
</organism>
<accession>A0ACD3YUB6</accession>
<reference evidence="1" key="1">
    <citation type="submission" date="2021-11" db="EMBL/GenBank/DDBJ databases">
        <title>Fusarium solani-melongenae Genome sequencing and assembly.</title>
        <authorList>
            <person name="Xie S."/>
            <person name="Huang L."/>
            <person name="Zhang X."/>
        </authorList>
    </citation>
    <scope>NUCLEOTIDE SEQUENCE</scope>
    <source>
        <strain evidence="1">CRI 24-3</strain>
    </source>
</reference>
<evidence type="ECO:0000313" key="1">
    <source>
        <dbReference type="EMBL" id="UPK92485.1"/>
    </source>
</evidence>
<dbReference type="Proteomes" id="UP000830768">
    <property type="component" value="Chromosome 3"/>
</dbReference>
<gene>
    <name evidence="1" type="ORF">LCI18_003420</name>
</gene>
<proteinExistence type="predicted"/>